<keyword evidence="2" id="KW-0645">Protease</keyword>
<dbReference type="RefSeq" id="WP_060929829.1">
    <property type="nucleotide sequence ID" value="NZ_KQ955289.1"/>
</dbReference>
<comment type="similarity">
    <text evidence="1">Belongs to the peptidase C40 family.</text>
</comment>
<feature type="signal peptide" evidence="6">
    <location>
        <begin position="1"/>
        <end position="27"/>
    </location>
</feature>
<reference evidence="9" key="1">
    <citation type="submission" date="2016-01" db="EMBL/GenBank/DDBJ databases">
        <authorList>
            <person name="Mitreva M."/>
            <person name="Pepin K.H."/>
            <person name="Mihindukulasuriya K.A."/>
            <person name="Fulton R."/>
            <person name="Fronick C."/>
            <person name="O'Laughlin M."/>
            <person name="Miner T."/>
            <person name="Herter B."/>
            <person name="Rosa B.A."/>
            <person name="Cordes M."/>
            <person name="Tomlinson C."/>
            <person name="Wollam A."/>
            <person name="Palsikar V.B."/>
            <person name="Mardis E.R."/>
            <person name="Wilson R.K."/>
        </authorList>
    </citation>
    <scope>NUCLEOTIDE SEQUENCE [LARGE SCALE GENOMIC DNA]</scope>
    <source>
        <strain evidence="9">MJR8151</strain>
    </source>
</reference>
<dbReference type="Proteomes" id="UP000070383">
    <property type="component" value="Unassembled WGS sequence"/>
</dbReference>
<keyword evidence="9" id="KW-1185">Reference proteome</keyword>
<evidence type="ECO:0000259" key="7">
    <source>
        <dbReference type="PROSITE" id="PS51935"/>
    </source>
</evidence>
<evidence type="ECO:0000313" key="9">
    <source>
        <dbReference type="Proteomes" id="UP000070383"/>
    </source>
</evidence>
<evidence type="ECO:0000256" key="6">
    <source>
        <dbReference type="SAM" id="SignalP"/>
    </source>
</evidence>
<dbReference type="InterPro" id="IPR000064">
    <property type="entry name" value="NLP_P60_dom"/>
</dbReference>
<evidence type="ECO:0000256" key="2">
    <source>
        <dbReference type="ARBA" id="ARBA00022670"/>
    </source>
</evidence>
<dbReference type="PROSITE" id="PS51935">
    <property type="entry name" value="NLPC_P60"/>
    <property type="match status" value="1"/>
</dbReference>
<name>A0A133KB47_9FIRM</name>
<feature type="domain" description="NlpC/P60" evidence="7">
    <location>
        <begin position="247"/>
        <end position="365"/>
    </location>
</feature>
<proteinExistence type="inferred from homology"/>
<evidence type="ECO:0000313" key="8">
    <source>
        <dbReference type="EMBL" id="KWZ76750.1"/>
    </source>
</evidence>
<feature type="chain" id="PRO_5007456850" evidence="6">
    <location>
        <begin position="28"/>
        <end position="365"/>
    </location>
</feature>
<keyword evidence="3" id="KW-0378">Hydrolase</keyword>
<dbReference type="Pfam" id="PF00877">
    <property type="entry name" value="NLPC_P60"/>
    <property type="match status" value="1"/>
</dbReference>
<dbReference type="STRING" id="33036.HMPREF3200_01703"/>
<dbReference type="Gene3D" id="2.30.30.40">
    <property type="entry name" value="SH3 Domains"/>
    <property type="match status" value="1"/>
</dbReference>
<keyword evidence="4" id="KW-0788">Thiol protease</keyword>
<evidence type="ECO:0000256" key="5">
    <source>
        <dbReference type="SAM" id="MobiDB-lite"/>
    </source>
</evidence>
<dbReference type="PANTHER" id="PTHR47053:SF1">
    <property type="entry name" value="MUREIN DD-ENDOPEPTIDASE MEPH-RELATED"/>
    <property type="match status" value="1"/>
</dbReference>
<dbReference type="PATRIC" id="fig|33036.3.peg.1686"/>
<feature type="region of interest" description="Disordered" evidence="5">
    <location>
        <begin position="198"/>
        <end position="220"/>
    </location>
</feature>
<evidence type="ECO:0000256" key="1">
    <source>
        <dbReference type="ARBA" id="ARBA00007074"/>
    </source>
</evidence>
<dbReference type="SUPFAM" id="SSF54001">
    <property type="entry name" value="Cysteine proteinases"/>
    <property type="match status" value="1"/>
</dbReference>
<organism evidence="8 9">
    <name type="scientific">Anaerococcus tetradius</name>
    <dbReference type="NCBI Taxonomy" id="33036"/>
    <lineage>
        <taxon>Bacteria</taxon>
        <taxon>Bacillati</taxon>
        <taxon>Bacillota</taxon>
        <taxon>Tissierellia</taxon>
        <taxon>Tissierellales</taxon>
        <taxon>Peptoniphilaceae</taxon>
        <taxon>Anaerococcus</taxon>
    </lineage>
</organism>
<accession>A0A133KB47</accession>
<comment type="caution">
    <text evidence="8">The sequence shown here is derived from an EMBL/GenBank/DDBJ whole genome shotgun (WGS) entry which is preliminary data.</text>
</comment>
<evidence type="ECO:0000256" key="3">
    <source>
        <dbReference type="ARBA" id="ARBA00022801"/>
    </source>
</evidence>
<dbReference type="InterPro" id="IPR038765">
    <property type="entry name" value="Papain-like_cys_pep_sf"/>
</dbReference>
<dbReference type="GO" id="GO:0006508">
    <property type="term" value="P:proteolysis"/>
    <property type="evidence" value="ECO:0007669"/>
    <property type="project" value="UniProtKB-KW"/>
</dbReference>
<keyword evidence="6" id="KW-0732">Signal</keyword>
<dbReference type="AlphaFoldDB" id="A0A133KB47"/>
<feature type="compositionally biased region" description="Basic and acidic residues" evidence="5">
    <location>
        <begin position="198"/>
        <end position="215"/>
    </location>
</feature>
<evidence type="ECO:0000256" key="4">
    <source>
        <dbReference type="ARBA" id="ARBA00022807"/>
    </source>
</evidence>
<protein>
    <submittedName>
        <fullName evidence="8">NlpC/P60 family protein</fullName>
    </submittedName>
</protein>
<sequence length="365" mass="41314">MKVLRKLLGKGFILLGLLLIYPSTAKADEIILNKDKTDGVNIRKEKSNSSEVLGGIEDYNRYPIKSEDRFWYIIDYKGENAYVGKEWFYRLKDVRVIKETNLLSAPSKNAKDKINYKLKPDSELTILSFVEGSDYVKVAYKPAKKENKKLNVDENDKLKDKKVDMEEQLGFVKISSLDLSRRSKKYLSKLQKTYKELNESKDKHEKIEEEERVTQEENQQGGDDAYEVIYVSYFTNDDGEVINKDESQIGKSIYNYALDYVGSPYVFGGISKTNGIDCSGLVLKAYENFGLDLPHLAKSQAEYGETVAFGEEKAGDLVFFGSSYNDIYHVGIADGLGNMVHAASPGQGVIVSPINNPFVIKRIFE</sequence>
<dbReference type="EMBL" id="LRPM01000071">
    <property type="protein sequence ID" value="KWZ76750.1"/>
    <property type="molecule type" value="Genomic_DNA"/>
</dbReference>
<dbReference type="InterPro" id="IPR051202">
    <property type="entry name" value="Peptidase_C40"/>
</dbReference>
<gene>
    <name evidence="8" type="ORF">HMPREF3200_01703</name>
</gene>
<dbReference type="PANTHER" id="PTHR47053">
    <property type="entry name" value="MUREIN DD-ENDOPEPTIDASE MEPH-RELATED"/>
    <property type="match status" value="1"/>
</dbReference>
<dbReference type="OrthoDB" id="9808890at2"/>
<dbReference type="GO" id="GO:0008234">
    <property type="term" value="F:cysteine-type peptidase activity"/>
    <property type="evidence" value="ECO:0007669"/>
    <property type="project" value="UniProtKB-KW"/>
</dbReference>
<dbReference type="Gene3D" id="3.90.1720.10">
    <property type="entry name" value="endopeptidase domain like (from Nostoc punctiforme)"/>
    <property type="match status" value="1"/>
</dbReference>